<keyword evidence="1" id="KW-0812">Transmembrane</keyword>
<sequence>MAQTSIALVKCCRQVFINLRSLAYTTRNIIISQGMVITKHIMSNEEASQNIGQEVVFEILSNPVKRSILRILGERGEVSFTELKTELKTSTGNLYYNLDGMAGFVTKNEKRKYMLTEKGQKLYRFMIDEDARVRSMLMEKRGFLAYIEKYVLPVLVPENIVAVLYNEKTLSLIVLVAAFLGGLVSSVATYRAIFMLDQLFLPASMQLLGVAIYLIGAATLVGVIELAQRILGGHTKWSLEYIAAVFVATLPLSLFNLLESLLPLDVFILNILFRIIQISAMGLLTATLSVFRGLPKDRAFICVFGAYYSSFMLSLGLQRMLP</sequence>
<evidence type="ECO:0000313" key="3">
    <source>
        <dbReference type="EMBL" id="HDP15784.1"/>
    </source>
</evidence>
<dbReference type="GO" id="GO:0003700">
    <property type="term" value="F:DNA-binding transcription factor activity"/>
    <property type="evidence" value="ECO:0007669"/>
    <property type="project" value="InterPro"/>
</dbReference>
<dbReference type="EMBL" id="DSAY01000155">
    <property type="protein sequence ID" value="HDP15784.1"/>
    <property type="molecule type" value="Genomic_DNA"/>
</dbReference>
<dbReference type="SMART" id="SM00418">
    <property type="entry name" value="HTH_ARSR"/>
    <property type="match status" value="1"/>
</dbReference>
<feature type="transmembrane region" description="Helical" evidence="1">
    <location>
        <begin position="264"/>
        <end position="287"/>
    </location>
</feature>
<accession>A0A7C1GAW2</accession>
<dbReference type="CDD" id="cd00090">
    <property type="entry name" value="HTH_ARSR"/>
    <property type="match status" value="1"/>
</dbReference>
<keyword evidence="1" id="KW-0472">Membrane</keyword>
<reference evidence="3" key="1">
    <citation type="journal article" date="2020" name="mSystems">
        <title>Genome- and Community-Level Interaction Insights into Carbon Utilization and Element Cycling Functions of Hydrothermarchaeota in Hydrothermal Sediment.</title>
        <authorList>
            <person name="Zhou Z."/>
            <person name="Liu Y."/>
            <person name="Xu W."/>
            <person name="Pan J."/>
            <person name="Luo Z.H."/>
            <person name="Li M."/>
        </authorList>
    </citation>
    <scope>NUCLEOTIDE SEQUENCE [LARGE SCALE GENOMIC DNA]</scope>
    <source>
        <strain evidence="3">SpSt-116</strain>
    </source>
</reference>
<feature type="domain" description="HTH arsR-type" evidence="2">
    <location>
        <begin position="55"/>
        <end position="128"/>
    </location>
</feature>
<comment type="caution">
    <text evidence="3">The sequence shown here is derived from an EMBL/GenBank/DDBJ whole genome shotgun (WGS) entry which is preliminary data.</text>
</comment>
<feature type="transmembrane region" description="Helical" evidence="1">
    <location>
        <begin position="239"/>
        <end position="258"/>
    </location>
</feature>
<keyword evidence="1" id="KW-1133">Transmembrane helix</keyword>
<dbReference type="SUPFAM" id="SSF46785">
    <property type="entry name" value="Winged helix' DNA-binding domain"/>
    <property type="match status" value="1"/>
</dbReference>
<dbReference type="AlphaFoldDB" id="A0A7C1GAW2"/>
<feature type="transmembrane region" description="Helical" evidence="1">
    <location>
        <begin position="299"/>
        <end position="317"/>
    </location>
</feature>
<dbReference type="InterPro" id="IPR036390">
    <property type="entry name" value="WH_DNA-bd_sf"/>
</dbReference>
<dbReference type="InterPro" id="IPR055771">
    <property type="entry name" value="DUF7347"/>
</dbReference>
<dbReference type="InterPro" id="IPR001845">
    <property type="entry name" value="HTH_ArsR_DNA-bd_dom"/>
</dbReference>
<feature type="transmembrane region" description="Helical" evidence="1">
    <location>
        <begin position="205"/>
        <end position="227"/>
    </location>
</feature>
<dbReference type="InterPro" id="IPR011991">
    <property type="entry name" value="ArsR-like_HTH"/>
</dbReference>
<dbReference type="InterPro" id="IPR036388">
    <property type="entry name" value="WH-like_DNA-bd_sf"/>
</dbReference>
<organism evidence="3">
    <name type="scientific">Thermofilum adornatum</name>
    <dbReference type="NCBI Taxonomy" id="1365176"/>
    <lineage>
        <taxon>Archaea</taxon>
        <taxon>Thermoproteota</taxon>
        <taxon>Thermoprotei</taxon>
        <taxon>Thermofilales</taxon>
        <taxon>Thermofilaceae</taxon>
        <taxon>Thermofilum</taxon>
    </lineage>
</organism>
<evidence type="ECO:0000259" key="2">
    <source>
        <dbReference type="SMART" id="SM00418"/>
    </source>
</evidence>
<gene>
    <name evidence="3" type="ORF">ENN26_08460</name>
</gene>
<proteinExistence type="predicted"/>
<dbReference type="Gene3D" id="1.10.10.10">
    <property type="entry name" value="Winged helix-like DNA-binding domain superfamily/Winged helix DNA-binding domain"/>
    <property type="match status" value="1"/>
</dbReference>
<protein>
    <submittedName>
        <fullName evidence="3">ArsR family transcriptional regulator</fullName>
    </submittedName>
</protein>
<feature type="transmembrane region" description="Helical" evidence="1">
    <location>
        <begin position="172"/>
        <end position="193"/>
    </location>
</feature>
<name>A0A7C1GAW2_9CREN</name>
<dbReference type="Pfam" id="PF24038">
    <property type="entry name" value="DUF7347"/>
    <property type="match status" value="1"/>
</dbReference>
<evidence type="ECO:0000256" key="1">
    <source>
        <dbReference type="SAM" id="Phobius"/>
    </source>
</evidence>